<dbReference type="InterPro" id="IPR022417">
    <property type="entry name" value="Porphobilin_deaminase_N"/>
</dbReference>
<comment type="caution">
    <text evidence="9">The sequence shown here is derived from an EMBL/GenBank/DDBJ whole genome shotgun (WGS) entry which is preliminary data.</text>
</comment>
<evidence type="ECO:0000259" key="7">
    <source>
        <dbReference type="Pfam" id="PF01379"/>
    </source>
</evidence>
<dbReference type="PIRSF" id="PIRSF001438">
    <property type="entry name" value="4pyrrol_synth_OHMeBilane_synth"/>
    <property type="match status" value="1"/>
</dbReference>
<comment type="subunit">
    <text evidence="6">Monomer.</text>
</comment>
<comment type="catalytic activity">
    <reaction evidence="5 6">
        <text>4 porphobilinogen + H2O = hydroxymethylbilane + 4 NH4(+)</text>
        <dbReference type="Rhea" id="RHEA:13185"/>
        <dbReference type="ChEBI" id="CHEBI:15377"/>
        <dbReference type="ChEBI" id="CHEBI:28938"/>
        <dbReference type="ChEBI" id="CHEBI:57845"/>
        <dbReference type="ChEBI" id="CHEBI:58126"/>
        <dbReference type="EC" id="2.5.1.61"/>
    </reaction>
</comment>
<comment type="similarity">
    <text evidence="2 6">Belongs to the HMBS family.</text>
</comment>
<comment type="cofactor">
    <cofactor evidence="6">
        <name>dipyrromethane</name>
        <dbReference type="ChEBI" id="CHEBI:60342"/>
    </cofactor>
    <text evidence="6">Binds 1 dipyrromethane group covalently.</text>
</comment>
<evidence type="ECO:0000256" key="4">
    <source>
        <dbReference type="ARBA" id="ARBA00023244"/>
    </source>
</evidence>
<evidence type="ECO:0000256" key="6">
    <source>
        <dbReference type="HAMAP-Rule" id="MF_00260"/>
    </source>
</evidence>
<dbReference type="Pfam" id="PF01379">
    <property type="entry name" value="Porphobil_deam"/>
    <property type="match status" value="1"/>
</dbReference>
<dbReference type="HAMAP" id="MF_00260">
    <property type="entry name" value="Porphobil_deam"/>
    <property type="match status" value="1"/>
</dbReference>
<dbReference type="PROSITE" id="PS00533">
    <property type="entry name" value="PORPHOBILINOGEN_DEAM"/>
    <property type="match status" value="1"/>
</dbReference>
<dbReference type="SUPFAM" id="SSF53850">
    <property type="entry name" value="Periplasmic binding protein-like II"/>
    <property type="match status" value="1"/>
</dbReference>
<dbReference type="Pfam" id="PF03900">
    <property type="entry name" value="Porphobil_deamC"/>
    <property type="match status" value="1"/>
</dbReference>
<dbReference type="Gene3D" id="3.40.190.10">
    <property type="entry name" value="Periplasmic binding protein-like II"/>
    <property type="match status" value="2"/>
</dbReference>
<organism evidence="9 10">
    <name type="scientific">Flavimobilis rhizosphaerae</name>
    <dbReference type="NCBI Taxonomy" id="2775421"/>
    <lineage>
        <taxon>Bacteria</taxon>
        <taxon>Bacillati</taxon>
        <taxon>Actinomycetota</taxon>
        <taxon>Actinomycetes</taxon>
        <taxon>Micrococcales</taxon>
        <taxon>Jonesiaceae</taxon>
        <taxon>Flavimobilis</taxon>
    </lineage>
</organism>
<sequence>MSSVIRVGTRASELARTQTGHVTDALGVAASAAGTPVELETVHVTTEGDTTRASLSQLGGTGVFVAALRDALLDGRIDVAVHSLKDLPTAPAPGLTIAAMPPRESPFDALVARDGLTLAGLPRGARVGTGSPRRRAQLLAARPDLEAVDIRGNVGTRVARALGPDADLDAVVLAAAGLARIGRSALVTEVLDPSVMLPAPGQGVLGVETRTGAVVPGLDALDHAPSRLAATAERALLARLEAGCAAPVGALASVSVTGSGPDARMRIDLDVVVAALDGTRVLRHGASSSGPVIGAGTYDVADAVEGAASLGINLAEIVLEMGAADIAPLR</sequence>
<comment type="function">
    <text evidence="1 6">Tetrapolymerization of the monopyrrole PBG into the hydroxymethylbilane pre-uroporphyrinogen in several discrete steps.</text>
</comment>
<name>A0ABR9DSY5_9MICO</name>
<dbReference type="InterPro" id="IPR022419">
    <property type="entry name" value="Porphobilin_deaminase_cofac_BS"/>
</dbReference>
<proteinExistence type="inferred from homology"/>
<feature type="modified residue" description="S-(dipyrrolylmethanemethyl)cysteine" evidence="6">
    <location>
        <position position="244"/>
    </location>
</feature>
<feature type="domain" description="Porphobilinogen deaminase N-terminal" evidence="7">
    <location>
        <begin position="5"/>
        <end position="212"/>
    </location>
</feature>
<evidence type="ECO:0000259" key="8">
    <source>
        <dbReference type="Pfam" id="PF03900"/>
    </source>
</evidence>
<reference evidence="9 10" key="1">
    <citation type="submission" date="2020-09" db="EMBL/GenBank/DDBJ databases">
        <title>Flavimobilis rhizosphaerae sp. nov., isolated from rhizosphere soil of Spartina alterniflora.</title>
        <authorList>
            <person name="Hanqin C."/>
        </authorList>
    </citation>
    <scope>NUCLEOTIDE SEQUENCE [LARGE SCALE GENOMIC DNA]</scope>
    <source>
        <strain evidence="9 10">GY 10621</strain>
    </source>
</reference>
<dbReference type="InterPro" id="IPR022418">
    <property type="entry name" value="Porphobilinogen_deaminase_C"/>
</dbReference>
<dbReference type="Gene3D" id="3.30.160.40">
    <property type="entry name" value="Porphobilinogen deaminase, C-terminal domain"/>
    <property type="match status" value="1"/>
</dbReference>
<dbReference type="GO" id="GO:0004418">
    <property type="term" value="F:hydroxymethylbilane synthase activity"/>
    <property type="evidence" value="ECO:0007669"/>
    <property type="project" value="UniProtKB-EC"/>
</dbReference>
<dbReference type="RefSeq" id="WP_192279579.1">
    <property type="nucleotide sequence ID" value="NZ_JACZDF010000003.1"/>
</dbReference>
<protein>
    <recommendedName>
        <fullName evidence="6">Porphobilinogen deaminase</fullName>
        <shortName evidence="6">PBG</shortName>
        <ecNumber evidence="6">2.5.1.61</ecNumber>
    </recommendedName>
    <alternativeName>
        <fullName evidence="6">Hydroxymethylbilane synthase</fullName>
        <shortName evidence="6">HMBS</shortName>
    </alternativeName>
    <alternativeName>
        <fullName evidence="6">Pre-uroporphyrinogen synthase</fullName>
    </alternativeName>
</protein>
<comment type="miscellaneous">
    <text evidence="6">The porphobilinogen subunits are added to the dipyrromethane group.</text>
</comment>
<keyword evidence="4 6" id="KW-0627">Porphyrin biosynthesis</keyword>
<dbReference type="Proteomes" id="UP000642107">
    <property type="component" value="Unassembled WGS sequence"/>
</dbReference>
<evidence type="ECO:0000313" key="10">
    <source>
        <dbReference type="Proteomes" id="UP000642107"/>
    </source>
</evidence>
<gene>
    <name evidence="6 9" type="primary">hemC</name>
    <name evidence="9" type="ORF">IGS67_08460</name>
</gene>
<dbReference type="EC" id="2.5.1.61" evidence="6"/>
<dbReference type="InterPro" id="IPR036803">
    <property type="entry name" value="Porphobilinogen_deaminase_C_sf"/>
</dbReference>
<dbReference type="PANTHER" id="PTHR11557:SF0">
    <property type="entry name" value="PORPHOBILINOGEN DEAMINASE"/>
    <property type="match status" value="1"/>
</dbReference>
<evidence type="ECO:0000256" key="2">
    <source>
        <dbReference type="ARBA" id="ARBA00005638"/>
    </source>
</evidence>
<evidence type="ECO:0000313" key="9">
    <source>
        <dbReference type="EMBL" id="MBD9699521.1"/>
    </source>
</evidence>
<accession>A0ABR9DSY5</accession>
<feature type="domain" description="Porphobilinogen deaminase C-terminal" evidence="8">
    <location>
        <begin position="228"/>
        <end position="316"/>
    </location>
</feature>
<dbReference type="NCBIfam" id="TIGR00212">
    <property type="entry name" value="hemC"/>
    <property type="match status" value="1"/>
</dbReference>
<keyword evidence="10" id="KW-1185">Reference proteome</keyword>
<dbReference type="EMBL" id="JACZDF010000003">
    <property type="protein sequence ID" value="MBD9699521.1"/>
    <property type="molecule type" value="Genomic_DNA"/>
</dbReference>
<dbReference type="PRINTS" id="PR00151">
    <property type="entry name" value="PORPHBDMNASE"/>
</dbReference>
<keyword evidence="3 6" id="KW-0808">Transferase</keyword>
<dbReference type="SUPFAM" id="SSF54782">
    <property type="entry name" value="Porphobilinogen deaminase (hydroxymethylbilane synthase), C-terminal domain"/>
    <property type="match status" value="1"/>
</dbReference>
<evidence type="ECO:0000256" key="3">
    <source>
        <dbReference type="ARBA" id="ARBA00022679"/>
    </source>
</evidence>
<dbReference type="InterPro" id="IPR000860">
    <property type="entry name" value="HemC"/>
</dbReference>
<dbReference type="PANTHER" id="PTHR11557">
    <property type="entry name" value="PORPHOBILINOGEN DEAMINASE"/>
    <property type="match status" value="1"/>
</dbReference>
<evidence type="ECO:0000256" key="5">
    <source>
        <dbReference type="ARBA" id="ARBA00048169"/>
    </source>
</evidence>
<evidence type="ECO:0000256" key="1">
    <source>
        <dbReference type="ARBA" id="ARBA00002869"/>
    </source>
</evidence>